<reference evidence="2" key="1">
    <citation type="journal article" date="2024" name="Front. Bioeng. Biotechnol.">
        <title>Genome-scale model development and genomic sequencing of the oleaginous clade Lipomyces.</title>
        <authorList>
            <person name="Czajka J.J."/>
            <person name="Han Y."/>
            <person name="Kim J."/>
            <person name="Mondo S.J."/>
            <person name="Hofstad B.A."/>
            <person name="Robles A."/>
            <person name="Haridas S."/>
            <person name="Riley R."/>
            <person name="LaButti K."/>
            <person name="Pangilinan J."/>
            <person name="Andreopoulos W."/>
            <person name="Lipzen A."/>
            <person name="Yan J."/>
            <person name="Wang M."/>
            <person name="Ng V."/>
            <person name="Grigoriev I.V."/>
            <person name="Spatafora J.W."/>
            <person name="Magnuson J.K."/>
            <person name="Baker S.E."/>
            <person name="Pomraning K.R."/>
        </authorList>
    </citation>
    <scope>NUCLEOTIDE SEQUENCE [LARGE SCALE GENOMIC DNA]</scope>
    <source>
        <strain evidence="2">CBS 7786</strain>
    </source>
</reference>
<dbReference type="Proteomes" id="UP001433508">
    <property type="component" value="Unassembled WGS sequence"/>
</dbReference>
<dbReference type="EMBL" id="MU971350">
    <property type="protein sequence ID" value="KAK9238988.1"/>
    <property type="molecule type" value="Genomic_DNA"/>
</dbReference>
<evidence type="ECO:0000313" key="2">
    <source>
        <dbReference type="Proteomes" id="UP001433508"/>
    </source>
</evidence>
<name>A0ACC3T4Z7_LIPKO</name>
<gene>
    <name evidence="1" type="ORF">V1525DRAFT_399482</name>
</gene>
<protein>
    <submittedName>
        <fullName evidence="1">Actin interacting protein 3-domain-containing protein</fullName>
    </submittedName>
</protein>
<keyword evidence="2" id="KW-1185">Reference proteome</keyword>
<organism evidence="1 2">
    <name type="scientific">Lipomyces kononenkoae</name>
    <name type="common">Yeast</name>
    <dbReference type="NCBI Taxonomy" id="34357"/>
    <lineage>
        <taxon>Eukaryota</taxon>
        <taxon>Fungi</taxon>
        <taxon>Dikarya</taxon>
        <taxon>Ascomycota</taxon>
        <taxon>Saccharomycotina</taxon>
        <taxon>Lipomycetes</taxon>
        <taxon>Lipomycetales</taxon>
        <taxon>Lipomycetaceae</taxon>
        <taxon>Lipomyces</taxon>
    </lineage>
</organism>
<sequence>MSTHAPSRTSQSGQSHTLNRSSAASSTGITQRNNVFKRQISFNTVESCVTKLLVATKQLLECLTLWADGDRSDKDVSDVYVSLGNEFNTTSRAFQNIGIDVSDLGDVPADLRIILEEALSRERSQAGLDIYLPAIREIIVKLLQGLRGKQGELNTLKAASASSTLPVPGQVPPVMVPQQTYPPTNKERSPVRRNTTTSATPSSPTKNEHGVPSRSATVTAGRERYQLTDSYPAGKSPSPPQHSVPFEAGSKPQLQPATTRGATSSSGTAHRARVKVRDPESRQNLYGTLSTSDPLAALQRGEALERRASRRFSAYQFAKLGANTAAGGTEVRTRSRGNSLNSVHEGSVGSKLRLTSPAEIDEADIKETEKRELSEKTAEQAAPTAVPAVPLDNSIQEEEEEGEEEEKQESGTLPIFIQLGRQVKKAVLDKSDISIAAIRLLFIERFSYSPGADNFPDLYIQDKDIGVRYELEESTIGDISAGSVVSLNIEPVDEGKNAIEDGVASILKQFAEMQSALVTQADAIAKVLDMQQSSATRLENIAQNLEKAVPQPLMTGKETSTQPPPPSKQKSVVNQSTLAELASLRKDVAALRQIQAELTKDVSASLGNVRERVAEVTGSAQTSIVVAGNVQIQKYSEHLSTSTDDLLTRVDDLQDIIEALRKDVASRGVRPLPRQLDAVAKDITAVQTELASVGSYIKKEKPIWKRILEKELDNVVEEQQFFTHQEDLVSDLSEDLESAVETFDLVRQVVEEQMKNPRTRGAAAVVVGGVGDGMGAKDAVLREVRALNPNHESRVEAIERAERLRQKESLSRVDEFERELNEFVEEGKLKKSGGIEEVERNRKQREEQVWREWSENNAAMMK</sequence>
<accession>A0ACC3T4Z7</accession>
<proteinExistence type="predicted"/>
<evidence type="ECO:0000313" key="1">
    <source>
        <dbReference type="EMBL" id="KAK9238988.1"/>
    </source>
</evidence>
<comment type="caution">
    <text evidence="1">The sequence shown here is derived from an EMBL/GenBank/DDBJ whole genome shotgun (WGS) entry which is preliminary data.</text>
</comment>